<dbReference type="Proteomes" id="UP000248724">
    <property type="component" value="Unassembled WGS sequence"/>
</dbReference>
<organism evidence="1 2">
    <name type="scientific">Candidatus Aeolococcus gillhamiae</name>
    <dbReference type="NCBI Taxonomy" id="3127015"/>
    <lineage>
        <taxon>Bacteria</taxon>
        <taxon>Bacillati</taxon>
        <taxon>Candidatus Dormiibacterota</taxon>
        <taxon>Candidatus Dormibacteria</taxon>
        <taxon>Candidatus Aeolococcales</taxon>
        <taxon>Candidatus Aeolococcaceae</taxon>
        <taxon>Candidatus Aeolococcus</taxon>
    </lineage>
</organism>
<gene>
    <name evidence="1" type="ORF">DLM65_08495</name>
</gene>
<proteinExistence type="predicted"/>
<dbReference type="AlphaFoldDB" id="A0A2W6A4N9"/>
<sequence length="124" mass="13626">MWRHGQSHLRETLVKATAAAEVFHADSLLDKVKSYIVEAETIVREARTDDDKRTALQALDRAMSGVTLLAKLSGDLDERPNVNVLLAAPEWRLVQVAIFQALETFPEARAAVASGLMRLEGGNT</sequence>
<protein>
    <submittedName>
        <fullName evidence="1">Uncharacterized protein</fullName>
    </submittedName>
</protein>
<comment type="caution">
    <text evidence="1">The sequence shown here is derived from an EMBL/GenBank/DDBJ whole genome shotgun (WGS) entry which is preliminary data.</text>
</comment>
<reference evidence="1 2" key="1">
    <citation type="journal article" date="2017" name="Nature">
        <title>Atmospheric trace gases support primary production in Antarctic desert surface soil.</title>
        <authorList>
            <person name="Ji M."/>
            <person name="Greening C."/>
            <person name="Vanwonterghem I."/>
            <person name="Carere C.R."/>
            <person name="Bay S.K."/>
            <person name="Steen J.A."/>
            <person name="Montgomery K."/>
            <person name="Lines T."/>
            <person name="Beardall J."/>
            <person name="van Dorst J."/>
            <person name="Snape I."/>
            <person name="Stott M.B."/>
            <person name="Hugenholtz P."/>
            <person name="Ferrari B.C."/>
        </authorList>
    </citation>
    <scope>NUCLEOTIDE SEQUENCE [LARGE SCALE GENOMIC DNA]</scope>
    <source>
        <strain evidence="1">RRmetagenome_bin12</strain>
    </source>
</reference>
<accession>A0A2W6A4N9</accession>
<evidence type="ECO:0000313" key="2">
    <source>
        <dbReference type="Proteomes" id="UP000248724"/>
    </source>
</evidence>
<evidence type="ECO:0000313" key="1">
    <source>
        <dbReference type="EMBL" id="PZR80338.1"/>
    </source>
</evidence>
<name>A0A2W6A4N9_9BACT</name>
<dbReference type="EMBL" id="QHBU01000156">
    <property type="protein sequence ID" value="PZR80338.1"/>
    <property type="molecule type" value="Genomic_DNA"/>
</dbReference>